<evidence type="ECO:0000313" key="3">
    <source>
        <dbReference type="EMBL" id="KAK3681710.1"/>
    </source>
</evidence>
<accession>A0AAE0WZQ9</accession>
<dbReference type="EMBL" id="JAULSO010000006">
    <property type="protein sequence ID" value="KAK3681710.1"/>
    <property type="molecule type" value="Genomic_DNA"/>
</dbReference>
<feature type="compositionally biased region" description="Pro residues" evidence="1">
    <location>
        <begin position="1"/>
        <end position="17"/>
    </location>
</feature>
<reference evidence="3" key="2">
    <citation type="submission" date="2023-06" db="EMBL/GenBank/DDBJ databases">
        <authorList>
            <consortium name="Lawrence Berkeley National Laboratory"/>
            <person name="Haridas S."/>
            <person name="Hensen N."/>
            <person name="Bonometti L."/>
            <person name="Westerberg I."/>
            <person name="Brannstrom I.O."/>
            <person name="Guillou S."/>
            <person name="Cros-Aarteil S."/>
            <person name="Calhoun S."/>
            <person name="Kuo A."/>
            <person name="Mondo S."/>
            <person name="Pangilinan J."/>
            <person name="Riley R."/>
            <person name="Labutti K."/>
            <person name="Andreopoulos B."/>
            <person name="Lipzen A."/>
            <person name="Chen C."/>
            <person name="Yanf M."/>
            <person name="Daum C."/>
            <person name="Ng V."/>
            <person name="Clum A."/>
            <person name="Steindorff A."/>
            <person name="Ohm R."/>
            <person name="Martin F."/>
            <person name="Silar P."/>
            <person name="Natvig D."/>
            <person name="Lalanne C."/>
            <person name="Gautier V."/>
            <person name="Ament-Velasquez S.L."/>
            <person name="Kruys A."/>
            <person name="Hutchinson M.I."/>
            <person name="Powell A.J."/>
            <person name="Barry K."/>
            <person name="Miller A.N."/>
            <person name="Grigoriev I.V."/>
            <person name="Debuchy R."/>
            <person name="Gladieux P."/>
            <person name="Thoren M.H."/>
            <person name="Johannesson H."/>
        </authorList>
    </citation>
    <scope>NUCLEOTIDE SEQUENCE</scope>
    <source>
        <strain evidence="3">CBS 314.62</strain>
    </source>
</reference>
<organism evidence="3 4">
    <name type="scientific">Podospora appendiculata</name>
    <dbReference type="NCBI Taxonomy" id="314037"/>
    <lineage>
        <taxon>Eukaryota</taxon>
        <taxon>Fungi</taxon>
        <taxon>Dikarya</taxon>
        <taxon>Ascomycota</taxon>
        <taxon>Pezizomycotina</taxon>
        <taxon>Sordariomycetes</taxon>
        <taxon>Sordariomycetidae</taxon>
        <taxon>Sordariales</taxon>
        <taxon>Podosporaceae</taxon>
        <taxon>Podospora</taxon>
    </lineage>
</organism>
<feature type="transmembrane region" description="Helical" evidence="2">
    <location>
        <begin position="34"/>
        <end position="57"/>
    </location>
</feature>
<evidence type="ECO:0000313" key="4">
    <source>
        <dbReference type="Proteomes" id="UP001270362"/>
    </source>
</evidence>
<evidence type="ECO:0000256" key="2">
    <source>
        <dbReference type="SAM" id="Phobius"/>
    </source>
</evidence>
<gene>
    <name evidence="3" type="ORF">B0T22DRAFT_485182</name>
</gene>
<keyword evidence="2" id="KW-0472">Membrane</keyword>
<reference evidence="3" key="1">
    <citation type="journal article" date="2023" name="Mol. Phylogenet. Evol.">
        <title>Genome-scale phylogeny and comparative genomics of the fungal order Sordariales.</title>
        <authorList>
            <person name="Hensen N."/>
            <person name="Bonometti L."/>
            <person name="Westerberg I."/>
            <person name="Brannstrom I.O."/>
            <person name="Guillou S."/>
            <person name="Cros-Aarteil S."/>
            <person name="Calhoun S."/>
            <person name="Haridas S."/>
            <person name="Kuo A."/>
            <person name="Mondo S."/>
            <person name="Pangilinan J."/>
            <person name="Riley R."/>
            <person name="LaButti K."/>
            <person name="Andreopoulos B."/>
            <person name="Lipzen A."/>
            <person name="Chen C."/>
            <person name="Yan M."/>
            <person name="Daum C."/>
            <person name="Ng V."/>
            <person name="Clum A."/>
            <person name="Steindorff A."/>
            <person name="Ohm R.A."/>
            <person name="Martin F."/>
            <person name="Silar P."/>
            <person name="Natvig D.O."/>
            <person name="Lalanne C."/>
            <person name="Gautier V."/>
            <person name="Ament-Velasquez S.L."/>
            <person name="Kruys A."/>
            <person name="Hutchinson M.I."/>
            <person name="Powell A.J."/>
            <person name="Barry K."/>
            <person name="Miller A.N."/>
            <person name="Grigoriev I.V."/>
            <person name="Debuchy R."/>
            <person name="Gladieux P."/>
            <person name="Hiltunen Thoren M."/>
            <person name="Johannesson H."/>
        </authorList>
    </citation>
    <scope>NUCLEOTIDE SEQUENCE</scope>
    <source>
        <strain evidence="3">CBS 314.62</strain>
    </source>
</reference>
<sequence>MNPAPNPWIPLSSPPFSPNQCPSPASSEFSLRNIMRFASVIARAVTLLAVGVLAAAVPARRDTSAISPVDSRRLIELHENVDPLRHTYVVEGDDLPPRVRVDKITPRRSRYRLLAAAATAEGSDSE</sequence>
<proteinExistence type="predicted"/>
<evidence type="ECO:0000256" key="1">
    <source>
        <dbReference type="SAM" id="MobiDB-lite"/>
    </source>
</evidence>
<name>A0AAE0WZQ9_9PEZI</name>
<dbReference type="AlphaFoldDB" id="A0AAE0WZQ9"/>
<keyword evidence="2" id="KW-1133">Transmembrane helix</keyword>
<protein>
    <submittedName>
        <fullName evidence="3">Uncharacterized protein</fullName>
    </submittedName>
</protein>
<keyword evidence="4" id="KW-1185">Reference proteome</keyword>
<dbReference type="Proteomes" id="UP001270362">
    <property type="component" value="Unassembled WGS sequence"/>
</dbReference>
<feature type="region of interest" description="Disordered" evidence="1">
    <location>
        <begin position="1"/>
        <end position="24"/>
    </location>
</feature>
<keyword evidence="2" id="KW-0812">Transmembrane</keyword>
<comment type="caution">
    <text evidence="3">The sequence shown here is derived from an EMBL/GenBank/DDBJ whole genome shotgun (WGS) entry which is preliminary data.</text>
</comment>